<comment type="caution">
    <text evidence="3">The sequence shown here is derived from an EMBL/GenBank/DDBJ whole genome shotgun (WGS) entry which is preliminary data.</text>
</comment>
<proteinExistence type="predicted"/>
<dbReference type="EMBL" id="JAPDDR010000002">
    <property type="protein sequence ID" value="MCW1913039.1"/>
    <property type="molecule type" value="Genomic_DNA"/>
</dbReference>
<protein>
    <submittedName>
        <fullName evidence="3">SLATT domain-containing protein</fullName>
    </submittedName>
</protein>
<evidence type="ECO:0000313" key="4">
    <source>
        <dbReference type="Proteomes" id="UP001165653"/>
    </source>
</evidence>
<evidence type="ECO:0000256" key="1">
    <source>
        <dbReference type="SAM" id="Phobius"/>
    </source>
</evidence>
<sequence>MGSSNIPLYAQGSYDRELNYKLWSTYKSRFNAAARNRRKNELSTRAVAILSAYVMIFSLITTMLPQFSTQGTSQIILFISSALSIIILVVSQLEASQNYGLRAHTYHQSGLQIAELYNELRALKTRFADKKGEEFIGKVEEIAKRYDDILKRSENHEDIDFACFRASKPKYEDHNLKKWDLFCIQVRLLVGQYLFYYLCISLPPIVFGIFAVATR</sequence>
<reference evidence="3" key="1">
    <citation type="submission" date="2022-10" db="EMBL/GenBank/DDBJ databases">
        <title>Luteolibacter sp. GHJ8, whole genome shotgun sequencing project.</title>
        <authorList>
            <person name="Zhao G."/>
            <person name="Shen L."/>
        </authorList>
    </citation>
    <scope>NUCLEOTIDE SEQUENCE</scope>
    <source>
        <strain evidence="3">GHJ8</strain>
    </source>
</reference>
<keyword evidence="4" id="KW-1185">Reference proteome</keyword>
<keyword evidence="1" id="KW-0812">Transmembrane</keyword>
<feature type="transmembrane region" description="Helical" evidence="1">
    <location>
        <begin position="73"/>
        <end position="93"/>
    </location>
</feature>
<feature type="transmembrane region" description="Helical" evidence="1">
    <location>
        <begin position="46"/>
        <end position="67"/>
    </location>
</feature>
<dbReference type="NCBIfam" id="NF033631">
    <property type="entry name" value="SLATT_5"/>
    <property type="match status" value="1"/>
</dbReference>
<name>A0ABT3FZL9_9BACT</name>
<dbReference type="Pfam" id="PF18160">
    <property type="entry name" value="SLATT_5"/>
    <property type="match status" value="1"/>
</dbReference>
<dbReference type="Proteomes" id="UP001165653">
    <property type="component" value="Unassembled WGS sequence"/>
</dbReference>
<gene>
    <name evidence="3" type="ORF">OJ996_05620</name>
</gene>
<feature type="domain" description="SMODS and SLOG-associating 2TM effector" evidence="2">
    <location>
        <begin position="13"/>
        <end position="207"/>
    </location>
</feature>
<evidence type="ECO:0000313" key="3">
    <source>
        <dbReference type="EMBL" id="MCW1913039.1"/>
    </source>
</evidence>
<organism evidence="3 4">
    <name type="scientific">Luteolibacter rhizosphaerae</name>
    <dbReference type="NCBI Taxonomy" id="2989719"/>
    <lineage>
        <taxon>Bacteria</taxon>
        <taxon>Pseudomonadati</taxon>
        <taxon>Verrucomicrobiota</taxon>
        <taxon>Verrucomicrobiia</taxon>
        <taxon>Verrucomicrobiales</taxon>
        <taxon>Verrucomicrobiaceae</taxon>
        <taxon>Luteolibacter</taxon>
    </lineage>
</organism>
<evidence type="ECO:0000259" key="2">
    <source>
        <dbReference type="Pfam" id="PF18160"/>
    </source>
</evidence>
<keyword evidence="1" id="KW-1133">Transmembrane helix</keyword>
<dbReference type="RefSeq" id="WP_264512070.1">
    <property type="nucleotide sequence ID" value="NZ_JAPDDR010000002.1"/>
</dbReference>
<feature type="transmembrane region" description="Helical" evidence="1">
    <location>
        <begin position="194"/>
        <end position="213"/>
    </location>
</feature>
<keyword evidence="1" id="KW-0472">Membrane</keyword>
<dbReference type="InterPro" id="IPR041115">
    <property type="entry name" value="SLATT_5"/>
</dbReference>
<accession>A0ABT3FZL9</accession>